<evidence type="ECO:0000313" key="3">
    <source>
        <dbReference type="Proteomes" id="UP001501759"/>
    </source>
</evidence>
<gene>
    <name evidence="2" type="ORF">GCM10023335_56790</name>
</gene>
<sequence length="177" mass="18822">MPDEAETDRAGAVANRVGDQFADDQRGGVLEILQTPCGRRTGGRVPTAADSGLDARRCPGGDLGRAERAGAHEDPGRVVTRRVPRVALRRGGVQLLQGPARLCQGGALALHAHIDVVVAALALAAGVTAVSRAEVSHQRHEPCRRKRVAVLVLTNAKGDRPASPPHPHRPRQEDRHE</sequence>
<dbReference type="EMBL" id="BAABKB010000023">
    <property type="protein sequence ID" value="GAA5023769.1"/>
    <property type="molecule type" value="Genomic_DNA"/>
</dbReference>
<reference evidence="3" key="1">
    <citation type="journal article" date="2019" name="Int. J. Syst. Evol. Microbiol.">
        <title>The Global Catalogue of Microorganisms (GCM) 10K type strain sequencing project: providing services to taxonomists for standard genome sequencing and annotation.</title>
        <authorList>
            <consortium name="The Broad Institute Genomics Platform"/>
            <consortium name="The Broad Institute Genome Sequencing Center for Infectious Disease"/>
            <person name="Wu L."/>
            <person name="Ma J."/>
        </authorList>
    </citation>
    <scope>NUCLEOTIDE SEQUENCE [LARGE SCALE GENOMIC DNA]</scope>
    <source>
        <strain evidence="3">JCM 18409</strain>
    </source>
</reference>
<protein>
    <submittedName>
        <fullName evidence="2">Uncharacterized protein</fullName>
    </submittedName>
</protein>
<feature type="region of interest" description="Disordered" evidence="1">
    <location>
        <begin position="155"/>
        <end position="177"/>
    </location>
</feature>
<name>A0ABP9J9Y9_9ACTN</name>
<accession>A0ABP9J9Y9</accession>
<dbReference type="Proteomes" id="UP001501759">
    <property type="component" value="Unassembled WGS sequence"/>
</dbReference>
<evidence type="ECO:0000256" key="1">
    <source>
        <dbReference type="SAM" id="MobiDB-lite"/>
    </source>
</evidence>
<evidence type="ECO:0000313" key="2">
    <source>
        <dbReference type="EMBL" id="GAA5023769.1"/>
    </source>
</evidence>
<organism evidence="2 3">
    <name type="scientific">Streptomyces siamensis</name>
    <dbReference type="NCBI Taxonomy" id="1274986"/>
    <lineage>
        <taxon>Bacteria</taxon>
        <taxon>Bacillati</taxon>
        <taxon>Actinomycetota</taxon>
        <taxon>Actinomycetes</taxon>
        <taxon>Kitasatosporales</taxon>
        <taxon>Streptomycetaceae</taxon>
        <taxon>Streptomyces</taxon>
    </lineage>
</organism>
<keyword evidence="3" id="KW-1185">Reference proteome</keyword>
<comment type="caution">
    <text evidence="2">The sequence shown here is derived from an EMBL/GenBank/DDBJ whole genome shotgun (WGS) entry which is preliminary data.</text>
</comment>
<proteinExistence type="predicted"/>